<reference evidence="3" key="1">
    <citation type="journal article" date="2015" name="Genome Announc.">
        <title>Draft Genome Sequence of Anaerolineae Strain TC1, a Novel Isolate from a Methanogenic Wastewater Treatment System.</title>
        <authorList>
            <person name="Matsuura N."/>
            <person name="Tourlousse D.M."/>
            <person name="Sun L."/>
            <person name="Toyonaga M."/>
            <person name="Kuroda K."/>
            <person name="Ohashi A."/>
            <person name="Cruz R."/>
            <person name="Yamaguchi T."/>
            <person name="Sekiguchi Y."/>
        </authorList>
    </citation>
    <scope>NUCLEOTIDE SEQUENCE [LARGE SCALE GENOMIC DNA]</scope>
    <source>
        <strain evidence="3">TC1</strain>
    </source>
</reference>
<dbReference type="STRING" id="1678840.ATC1_13286"/>
<protein>
    <submittedName>
        <fullName evidence="3">Dolichyl-phosphate-mannose-protein mannosyltransferase/F5/8 type C domain</fullName>
    </submittedName>
</protein>
<organism evidence="3">
    <name type="scientific">Flexilinea flocculi</name>
    <dbReference type="NCBI Taxonomy" id="1678840"/>
    <lineage>
        <taxon>Bacteria</taxon>
        <taxon>Bacillati</taxon>
        <taxon>Chloroflexota</taxon>
        <taxon>Anaerolineae</taxon>
        <taxon>Anaerolineales</taxon>
        <taxon>Anaerolineaceae</taxon>
        <taxon>Flexilinea</taxon>
    </lineage>
</organism>
<feature type="transmembrane region" description="Helical" evidence="1">
    <location>
        <begin position="75"/>
        <end position="94"/>
    </location>
</feature>
<feature type="domain" description="F5/8 type C" evidence="2">
    <location>
        <begin position="517"/>
        <end position="655"/>
    </location>
</feature>
<dbReference type="RefSeq" id="WP_062279486.1">
    <property type="nucleotide sequence ID" value="NZ_DF968181.1"/>
</dbReference>
<evidence type="ECO:0000256" key="1">
    <source>
        <dbReference type="SAM" id="Phobius"/>
    </source>
</evidence>
<dbReference type="PROSITE" id="PS50022">
    <property type="entry name" value="FA58C_3"/>
    <property type="match status" value="1"/>
</dbReference>
<keyword evidence="3" id="KW-0328">Glycosyltransferase</keyword>
<gene>
    <name evidence="3" type="ORF">ATC1_13286</name>
</gene>
<feature type="transmembrane region" description="Helical" evidence="1">
    <location>
        <begin position="157"/>
        <end position="174"/>
    </location>
</feature>
<name>A0A0S7BIX8_9CHLR</name>
<feature type="transmembrane region" description="Helical" evidence="1">
    <location>
        <begin position="12"/>
        <end position="28"/>
    </location>
</feature>
<feature type="transmembrane region" description="Helical" evidence="1">
    <location>
        <begin position="180"/>
        <end position="209"/>
    </location>
</feature>
<feature type="transmembrane region" description="Helical" evidence="1">
    <location>
        <begin position="355"/>
        <end position="373"/>
    </location>
</feature>
<evidence type="ECO:0000313" key="4">
    <source>
        <dbReference type="Proteomes" id="UP000053370"/>
    </source>
</evidence>
<dbReference type="Gene3D" id="2.60.120.260">
    <property type="entry name" value="Galactose-binding domain-like"/>
    <property type="match status" value="1"/>
</dbReference>
<dbReference type="Proteomes" id="UP000053370">
    <property type="component" value="Unassembled WGS sequence"/>
</dbReference>
<dbReference type="SUPFAM" id="SSF49785">
    <property type="entry name" value="Galactose-binding domain-like"/>
    <property type="match status" value="1"/>
</dbReference>
<feature type="transmembrane region" description="Helical" evidence="1">
    <location>
        <begin position="323"/>
        <end position="343"/>
    </location>
</feature>
<feature type="transmembrane region" description="Helical" evidence="1">
    <location>
        <begin position="382"/>
        <end position="400"/>
    </location>
</feature>
<dbReference type="EMBL" id="DF968181">
    <property type="protein sequence ID" value="GAP40314.1"/>
    <property type="molecule type" value="Genomic_DNA"/>
</dbReference>
<feature type="transmembrane region" description="Helical" evidence="1">
    <location>
        <begin position="221"/>
        <end position="240"/>
    </location>
</feature>
<keyword evidence="1" id="KW-0812">Transmembrane</keyword>
<dbReference type="InterPro" id="IPR000421">
    <property type="entry name" value="FA58C"/>
</dbReference>
<sequence length="659" mass="77058">MSKNEIAKQRIFLVLCFVLIFIIGLLIYDDYGVSVDELKQVDAGHVIYKYVSELFKINNTDFSDLPDIHNYYNKYYGQAVTFPTVILEAIKGFSMDTSTILRVRHLWNFLNYYFAILCFSLLIHKRFSDWKVTITGIVILILSPRIFADAFYNDRDLMFLSWFMITMFLLNCFINKSSIWFSILLGISIAISITIRYFGLCFIIPLIIYAFSTGKKCIRKIVVILITCILTWYLLTPVAWENPVKVFSAAIENFVFSHQRLSETKGTGITLFMGKWVLESDLPWYYLPVWIVITTPMVYILLFISGIYTFLRDKSKKVFEKNHILDYSQIIILILTLTTIMVFRPVLYNGWRHFYFLYCPIVYFSLYGFSVIAKRTSRSIRIGLYMLLIVSFLTTGSWMIRNHPYQMVYFNFLAREYAENNFEKDYWSLSSSECLKFIVAQDNNLRIDIIDYDAVLYVAKYALPIQDRNRLSTTSYGFGGHPSKYVIANYTNTIGNELQFPFYTPIYHITVDQMKIASVFQRDHSDELWSQDMVTASRTNVNDSESHYAYDGDLSTGWTTGKLQNNNDYLDLQFNASYSLDGITFYLGTDDNECPWSLQLFSSEDGISWEPIEITYRGVSDYKFIKTKTKYLRLKNSEPSKEHSWAVYELLFHGTRETD</sequence>
<keyword evidence="3" id="KW-0808">Transferase</keyword>
<evidence type="ECO:0000313" key="3">
    <source>
        <dbReference type="EMBL" id="GAP40314.1"/>
    </source>
</evidence>
<keyword evidence="1" id="KW-1133">Transmembrane helix</keyword>
<dbReference type="Pfam" id="PF00754">
    <property type="entry name" value="F5_F8_type_C"/>
    <property type="match status" value="1"/>
</dbReference>
<dbReference type="AlphaFoldDB" id="A0A0S7BIX8"/>
<proteinExistence type="predicted"/>
<keyword evidence="1" id="KW-0472">Membrane</keyword>
<feature type="transmembrane region" description="Helical" evidence="1">
    <location>
        <begin position="106"/>
        <end position="124"/>
    </location>
</feature>
<accession>A0A0S7BIX8</accession>
<evidence type="ECO:0000259" key="2">
    <source>
        <dbReference type="PROSITE" id="PS50022"/>
    </source>
</evidence>
<dbReference type="GO" id="GO:0016757">
    <property type="term" value="F:glycosyltransferase activity"/>
    <property type="evidence" value="ECO:0007669"/>
    <property type="project" value="UniProtKB-KW"/>
</dbReference>
<feature type="transmembrane region" description="Helical" evidence="1">
    <location>
        <begin position="130"/>
        <end position="148"/>
    </location>
</feature>
<keyword evidence="4" id="KW-1185">Reference proteome</keyword>
<dbReference type="OrthoDB" id="2034231at2"/>
<feature type="transmembrane region" description="Helical" evidence="1">
    <location>
        <begin position="285"/>
        <end position="311"/>
    </location>
</feature>
<dbReference type="InterPro" id="IPR008979">
    <property type="entry name" value="Galactose-bd-like_sf"/>
</dbReference>